<comment type="subcellular location">
    <subcellularLocation>
        <location evidence="1">Secreted</location>
    </subcellularLocation>
</comment>
<evidence type="ECO:0000256" key="8">
    <source>
        <dbReference type="RuleBase" id="RU000629"/>
    </source>
</evidence>
<dbReference type="Pfam" id="PF01093">
    <property type="entry name" value="Clusterin"/>
    <property type="match status" value="1"/>
</dbReference>
<dbReference type="SMART" id="SM00035">
    <property type="entry name" value="CLa"/>
    <property type="match status" value="1"/>
</dbReference>
<evidence type="ECO:0000259" key="10">
    <source>
        <dbReference type="SMART" id="SM00030"/>
    </source>
</evidence>
<dbReference type="InterPro" id="IPR016014">
    <property type="entry name" value="Clusterin_N"/>
</dbReference>
<evidence type="ECO:0000256" key="5">
    <source>
        <dbReference type="ARBA" id="ARBA00023054"/>
    </source>
</evidence>
<evidence type="ECO:0000256" key="7">
    <source>
        <dbReference type="ARBA" id="ARBA00023180"/>
    </source>
</evidence>
<evidence type="ECO:0000313" key="13">
    <source>
        <dbReference type="Proteomes" id="UP001228049"/>
    </source>
</evidence>
<comment type="similarity">
    <text evidence="2 8">Belongs to the clusterin family.</text>
</comment>
<evidence type="ECO:0000313" key="12">
    <source>
        <dbReference type="EMBL" id="KAK1885392.1"/>
    </source>
</evidence>
<evidence type="ECO:0000259" key="11">
    <source>
        <dbReference type="SMART" id="SM00035"/>
    </source>
</evidence>
<dbReference type="Proteomes" id="UP001228049">
    <property type="component" value="Unassembled WGS sequence"/>
</dbReference>
<dbReference type="PANTHER" id="PTHR10970">
    <property type="entry name" value="CLUSTERIN"/>
    <property type="match status" value="1"/>
</dbReference>
<gene>
    <name evidence="12" type="ORF">KUDE01_031587</name>
</gene>
<feature type="domain" description="Clusterin C-terminal" evidence="11">
    <location>
        <begin position="162"/>
        <end position="371"/>
    </location>
</feature>
<dbReference type="EMBL" id="JASDAP010000021">
    <property type="protein sequence ID" value="KAK1885392.1"/>
    <property type="molecule type" value="Genomic_DNA"/>
</dbReference>
<keyword evidence="4 9" id="KW-0732">Signal</keyword>
<comment type="caution">
    <text evidence="12">The sequence shown here is derived from an EMBL/GenBank/DDBJ whole genome shotgun (WGS) entry which is preliminary data.</text>
</comment>
<keyword evidence="5" id="KW-0175">Coiled coil</keyword>
<accession>A0AAD9BM53</accession>
<dbReference type="PANTHER" id="PTHR10970:SF2">
    <property type="entry name" value="CLUSTERIN-LIKE PROTEIN 1"/>
    <property type="match status" value="1"/>
</dbReference>
<dbReference type="InterPro" id="IPR016015">
    <property type="entry name" value="Clusterin_C"/>
</dbReference>
<keyword evidence="7" id="KW-0325">Glycoprotein</keyword>
<organism evidence="12 13">
    <name type="scientific">Dissostichus eleginoides</name>
    <name type="common">Patagonian toothfish</name>
    <name type="synonym">Dissostichus amissus</name>
    <dbReference type="NCBI Taxonomy" id="100907"/>
    <lineage>
        <taxon>Eukaryota</taxon>
        <taxon>Metazoa</taxon>
        <taxon>Chordata</taxon>
        <taxon>Craniata</taxon>
        <taxon>Vertebrata</taxon>
        <taxon>Euteleostomi</taxon>
        <taxon>Actinopterygii</taxon>
        <taxon>Neopterygii</taxon>
        <taxon>Teleostei</taxon>
        <taxon>Neoteleostei</taxon>
        <taxon>Acanthomorphata</taxon>
        <taxon>Eupercaria</taxon>
        <taxon>Perciformes</taxon>
        <taxon>Notothenioidei</taxon>
        <taxon>Nototheniidae</taxon>
        <taxon>Dissostichus</taxon>
    </lineage>
</organism>
<dbReference type="GO" id="GO:0051787">
    <property type="term" value="F:misfolded protein binding"/>
    <property type="evidence" value="ECO:0007669"/>
    <property type="project" value="TreeGrafter"/>
</dbReference>
<dbReference type="SMART" id="SM00030">
    <property type="entry name" value="CLb"/>
    <property type="match status" value="1"/>
</dbReference>
<keyword evidence="6" id="KW-1015">Disulfide bond</keyword>
<reference evidence="12" key="1">
    <citation type="submission" date="2023-04" db="EMBL/GenBank/DDBJ databases">
        <title>Chromosome-level genome of Chaenocephalus aceratus.</title>
        <authorList>
            <person name="Park H."/>
        </authorList>
    </citation>
    <scope>NUCLEOTIDE SEQUENCE</scope>
    <source>
        <strain evidence="12">DE</strain>
        <tissue evidence="12">Muscle</tissue>
    </source>
</reference>
<evidence type="ECO:0000256" key="1">
    <source>
        <dbReference type="ARBA" id="ARBA00004613"/>
    </source>
</evidence>
<evidence type="ECO:0000256" key="4">
    <source>
        <dbReference type="ARBA" id="ARBA00022729"/>
    </source>
</evidence>
<dbReference type="GO" id="GO:0005615">
    <property type="term" value="C:extracellular space"/>
    <property type="evidence" value="ECO:0007669"/>
    <property type="project" value="TreeGrafter"/>
</dbReference>
<feature type="chain" id="PRO_5042189028" description="Clusterin" evidence="9">
    <location>
        <begin position="22"/>
        <end position="381"/>
    </location>
</feature>
<sequence length="381" mass="42801">MKRLLFQIICITEVLLSAADSSPLSEDMLKKLSAAGEQCVDEEIKRVLLGVKRVKETMEKKEEKHRHLMGRPAGASQLVWETELKLQDAEQQCQDVTKSSFEECRACLEDACKAFFTTTCRRGFSSFSFKLEEFLSKIAAQLEATEHLYKNYENMGRTDSPETEDLELLQADASFSQLLSNISLLYNQSIMLVKRKEQVFGDSFLAAFTTESRPSLVSAMQSPGFFTTLGFNQILGSVSDFGKNCPSVQQLHSEVEEMHSLLNASQQQYDDTLQLVQRHTADTQRCLSNMQNRLCWVSQLSNSTTGPHNIFSVITVDAQQQIESIRPKADSLVVVTILDSAPITVTVPAELEVEDPAFIQYVAQEALILHKQQIRGIDPSR</sequence>
<name>A0AAD9BM53_DISEL</name>
<dbReference type="InterPro" id="IPR000753">
    <property type="entry name" value="Clusterin-like"/>
</dbReference>
<feature type="signal peptide" evidence="9">
    <location>
        <begin position="1"/>
        <end position="21"/>
    </location>
</feature>
<protein>
    <recommendedName>
        <fullName evidence="8">Clusterin</fullName>
    </recommendedName>
</protein>
<evidence type="ECO:0000256" key="9">
    <source>
        <dbReference type="SAM" id="SignalP"/>
    </source>
</evidence>
<evidence type="ECO:0000256" key="3">
    <source>
        <dbReference type="ARBA" id="ARBA00022525"/>
    </source>
</evidence>
<evidence type="ECO:0000256" key="2">
    <source>
        <dbReference type="ARBA" id="ARBA00010069"/>
    </source>
</evidence>
<evidence type="ECO:0000256" key="6">
    <source>
        <dbReference type="ARBA" id="ARBA00023157"/>
    </source>
</evidence>
<keyword evidence="13" id="KW-1185">Reference proteome</keyword>
<dbReference type="AlphaFoldDB" id="A0AAD9BM53"/>
<proteinExistence type="inferred from homology"/>
<keyword evidence="3" id="KW-0964">Secreted</keyword>
<feature type="domain" description="Clusterin N-terminal" evidence="10">
    <location>
        <begin position="21"/>
        <end position="233"/>
    </location>
</feature>
<dbReference type="GO" id="GO:0005634">
    <property type="term" value="C:nucleus"/>
    <property type="evidence" value="ECO:0007669"/>
    <property type="project" value="TreeGrafter"/>
</dbReference>